<dbReference type="AlphaFoldDB" id="Q11CG6"/>
<dbReference type="PANTHER" id="PTHR32308">
    <property type="entry name" value="LYASE BETA SUBUNIT, PUTATIVE (AFU_ORTHOLOGUE AFUA_4G13030)-RELATED"/>
    <property type="match status" value="1"/>
</dbReference>
<dbReference type="InterPro" id="IPR040442">
    <property type="entry name" value="Pyrv_kinase-like_dom_sf"/>
</dbReference>
<evidence type="ECO:0000256" key="1">
    <source>
        <dbReference type="ARBA" id="ARBA00001946"/>
    </source>
</evidence>
<dbReference type="GO" id="GO:0003824">
    <property type="term" value="F:catalytic activity"/>
    <property type="evidence" value="ECO:0007669"/>
    <property type="project" value="InterPro"/>
</dbReference>
<dbReference type="GO" id="GO:0006107">
    <property type="term" value="P:oxaloacetate metabolic process"/>
    <property type="evidence" value="ECO:0007669"/>
    <property type="project" value="TreeGrafter"/>
</dbReference>
<evidence type="ECO:0000256" key="3">
    <source>
        <dbReference type="ARBA" id="ARBA00022723"/>
    </source>
</evidence>
<dbReference type="SUPFAM" id="SSF51621">
    <property type="entry name" value="Phosphoenolpyruvate/pyruvate domain"/>
    <property type="match status" value="1"/>
</dbReference>
<dbReference type="KEGG" id="mes:Meso_3538"/>
<dbReference type="OrthoDB" id="9800547at2"/>
<dbReference type="HOGENOM" id="CLU_044864_2_1_5"/>
<evidence type="ECO:0000256" key="2">
    <source>
        <dbReference type="ARBA" id="ARBA00005568"/>
    </source>
</evidence>
<dbReference type="STRING" id="266779.Meso_3538"/>
<dbReference type="InterPro" id="IPR005000">
    <property type="entry name" value="Aldolase/citrate-lyase_domain"/>
</dbReference>
<keyword evidence="4 6" id="KW-0460">Magnesium</keyword>
<dbReference type="eggNOG" id="COG2301">
    <property type="taxonomic scope" value="Bacteria"/>
</dbReference>
<organism evidence="8">
    <name type="scientific">Chelativorans sp. (strain BNC1)</name>
    <dbReference type="NCBI Taxonomy" id="266779"/>
    <lineage>
        <taxon>Bacteria</taxon>
        <taxon>Pseudomonadati</taxon>
        <taxon>Pseudomonadota</taxon>
        <taxon>Alphaproteobacteria</taxon>
        <taxon>Hyphomicrobiales</taxon>
        <taxon>Phyllobacteriaceae</taxon>
        <taxon>Chelativorans</taxon>
    </lineage>
</organism>
<protein>
    <submittedName>
        <fullName evidence="8">HpcH/HpaI aldolase</fullName>
    </submittedName>
</protein>
<feature type="binding site" evidence="5">
    <location>
        <position position="69"/>
    </location>
    <ligand>
        <name>substrate</name>
    </ligand>
</feature>
<evidence type="ECO:0000256" key="5">
    <source>
        <dbReference type="PIRSR" id="PIRSR015582-1"/>
    </source>
</evidence>
<keyword evidence="3 6" id="KW-0479">Metal-binding</keyword>
<reference evidence="8" key="1">
    <citation type="submission" date="2006-06" db="EMBL/GenBank/DDBJ databases">
        <title>Complete sequence of chromosome of Chelativorans sp. BNC1.</title>
        <authorList>
            <consortium name="US DOE Joint Genome Institute"/>
            <person name="Copeland A."/>
            <person name="Lucas S."/>
            <person name="Lapidus A."/>
            <person name="Barry K."/>
            <person name="Detter J.C."/>
            <person name="Glavina del Rio T."/>
            <person name="Hammon N."/>
            <person name="Israni S."/>
            <person name="Dalin E."/>
            <person name="Tice H."/>
            <person name="Pitluck S."/>
            <person name="Chertkov O."/>
            <person name="Brettin T."/>
            <person name="Bruce D."/>
            <person name="Han C."/>
            <person name="Tapia R."/>
            <person name="Gilna P."/>
            <person name="Schmutz J."/>
            <person name="Larimer F."/>
            <person name="Land M."/>
            <person name="Hauser L."/>
            <person name="Kyrpides N."/>
            <person name="Mikhailova N."/>
            <person name="Richardson P."/>
        </authorList>
    </citation>
    <scope>NUCLEOTIDE SEQUENCE</scope>
    <source>
        <strain evidence="8">BNC1</strain>
    </source>
</reference>
<name>Q11CG6_CHESB</name>
<comment type="cofactor">
    <cofactor evidence="1">
        <name>Mg(2+)</name>
        <dbReference type="ChEBI" id="CHEBI:18420"/>
    </cofactor>
</comment>
<evidence type="ECO:0000259" key="7">
    <source>
        <dbReference type="Pfam" id="PF03328"/>
    </source>
</evidence>
<feature type="domain" description="HpcH/HpaI aldolase/citrate lyase" evidence="7">
    <location>
        <begin position="10"/>
        <end position="231"/>
    </location>
</feature>
<feature type="binding site" evidence="5">
    <location>
        <position position="132"/>
    </location>
    <ligand>
        <name>substrate</name>
    </ligand>
</feature>
<feature type="binding site" evidence="6">
    <location>
        <position position="162"/>
    </location>
    <ligand>
        <name>Mg(2+)</name>
        <dbReference type="ChEBI" id="CHEBI:18420"/>
    </ligand>
</feature>
<dbReference type="PANTHER" id="PTHR32308:SF10">
    <property type="entry name" value="CITRATE LYASE SUBUNIT BETA"/>
    <property type="match status" value="1"/>
</dbReference>
<dbReference type="Gene3D" id="3.20.20.60">
    <property type="entry name" value="Phosphoenolpyruvate-binding domains"/>
    <property type="match status" value="1"/>
</dbReference>
<dbReference type="EMBL" id="CP000390">
    <property type="protein sequence ID" value="ABG64909.1"/>
    <property type="molecule type" value="Genomic_DNA"/>
</dbReference>
<evidence type="ECO:0000313" key="8">
    <source>
        <dbReference type="EMBL" id="ABG64909.1"/>
    </source>
</evidence>
<dbReference type="GO" id="GO:0000287">
    <property type="term" value="F:magnesium ion binding"/>
    <property type="evidence" value="ECO:0007669"/>
    <property type="project" value="TreeGrafter"/>
</dbReference>
<sequence>MTLDRISTLRSILFVPGARRDLFAKAEATGADALVLDLEDSVSTDMKGEARQHVADALARSAHRLTFVRINHPSSGLVDEDISVLAPHPSQALMVPKVDDAKDLLDVDRALTKFEQRAGLASGAIGIMIVVETCLGLRNMFEILQNMPRVRGAGLASAEEGDLMMDIGGYWTAAGDALAYARGKFVCDARAAKAEWLVDGAFMNLGSDDALEAEVSRARMLGFTGKIAIHPRQVPVINRAFMPSTDEIEKARRLLDAYREAEARGQGAIRFEGMMVDLANAKRAERILSFAAAAGVPASQQHDGSKDEKR</sequence>
<evidence type="ECO:0000256" key="4">
    <source>
        <dbReference type="ARBA" id="ARBA00022842"/>
    </source>
</evidence>
<proteinExistence type="inferred from homology"/>
<comment type="similarity">
    <text evidence="2">Belongs to the HpcH/HpaI aldolase family.</text>
</comment>
<evidence type="ECO:0000256" key="6">
    <source>
        <dbReference type="PIRSR" id="PIRSR015582-2"/>
    </source>
</evidence>
<gene>
    <name evidence="8" type="ordered locus">Meso_3538</name>
</gene>
<dbReference type="Pfam" id="PF03328">
    <property type="entry name" value="HpcH_HpaI"/>
    <property type="match status" value="1"/>
</dbReference>
<feature type="binding site" evidence="6">
    <location>
        <position position="132"/>
    </location>
    <ligand>
        <name>Mg(2+)</name>
        <dbReference type="ChEBI" id="CHEBI:18420"/>
    </ligand>
</feature>
<accession>Q11CG6</accession>
<dbReference type="PIRSF" id="PIRSF015582">
    <property type="entry name" value="Cit_lyase_B"/>
    <property type="match status" value="1"/>
</dbReference>
<dbReference type="InterPro" id="IPR011206">
    <property type="entry name" value="Citrate_lyase_beta/mcl1/mcl2"/>
</dbReference>
<dbReference type="InterPro" id="IPR015813">
    <property type="entry name" value="Pyrv/PenolPyrv_kinase-like_dom"/>
</dbReference>